<evidence type="ECO:0000256" key="1">
    <source>
        <dbReference type="ARBA" id="ARBA00004651"/>
    </source>
</evidence>
<dbReference type="PANTHER" id="PTHR30572">
    <property type="entry name" value="MEMBRANE COMPONENT OF TRANSPORTER-RELATED"/>
    <property type="match status" value="1"/>
</dbReference>
<sequence>MMENNNKKIICRMAMRALRYNRRRSILLFAAVALSSFMIFSVFTIGSTYYKMTRLQNIRMNGADFDAVMYGGSEEQLEKCKTDEDVRAVGLVGVAGYIEETEGDKTANLGTVWADETFWNEMMSPARTSVEGTYPQEKEEVMVTRKALKTCGLEDRQIGDSFRAVYVDGKGQKKDMEFRICGIWDGYGDKNVFYISKALYDTCGYEFSSVVSGRCHIDFAKTFLTEKEQQEFQEKMKLDKQQALIFTEGMAASIPIYFGMIGIVMITCFCAYLLIYNIMYLSVAGDVRYYGLLQTVGMTKKQISTLMKRQMMILGSAGTLAGVLLGVAVSIGFIPVILGSLGINADKIGGVQISMHPLVFLLTALVAGCTVWIGSRKPVRMAVQISPVEAARYRASYGKKSRKKTGKGKIIWRMAKEQFLKDRKKTTVILLSLAAGLSVFLCMVTIIESQGARTIVSNYMDMDLVLYNDTLKKEDSDKWEKLMDDRFLGEIRHNGGIKQANPLYFARIDVPWEPEFSDQWMREFYEMWMYESYDHVRESYRSGTLEDNLFCIVGIDEDEFDYLTETLNTKVNRKKFFSGKTCLLYQNGLDIAESDLKGKRVTCTGYGDPDNRRTFEIAGLTGENYYMAASQSRMTIIVSADTLKEFLPDDQITISRIAVRYEREYDRQAEKEMMELVGKSPYAKDFSSTSKIEEKEMVEEAQGNLTEIGICIALILAFIGILNYMNTVTGNLQNRRVEFAVMESMGMTQGQIRGMLIIEGLFFAAGSLCIAATLGTGITWLIFQAVNYRNVPFAVPTGPVLLMTAAILLICTLIPLFVWNSIAKKGSVIERMRQTK</sequence>
<feature type="transmembrane region" description="Helical" evidence="7">
    <location>
        <begin position="254"/>
        <end position="275"/>
    </location>
</feature>
<evidence type="ECO:0000256" key="6">
    <source>
        <dbReference type="ARBA" id="ARBA00038076"/>
    </source>
</evidence>
<keyword evidence="10" id="KW-1185">Reference proteome</keyword>
<evidence type="ECO:0000256" key="4">
    <source>
        <dbReference type="ARBA" id="ARBA00022989"/>
    </source>
</evidence>
<evidence type="ECO:0000256" key="2">
    <source>
        <dbReference type="ARBA" id="ARBA00022475"/>
    </source>
</evidence>
<evidence type="ECO:0000256" key="5">
    <source>
        <dbReference type="ARBA" id="ARBA00023136"/>
    </source>
</evidence>
<keyword evidence="3 7" id="KW-0812">Transmembrane</keyword>
<name>A0ABS7L4M7_9FIRM</name>
<feature type="transmembrane region" description="Helical" evidence="7">
    <location>
        <begin position="311"/>
        <end position="338"/>
    </location>
</feature>
<gene>
    <name evidence="9" type="ORF">FLB61_02590</name>
</gene>
<dbReference type="InterPro" id="IPR003838">
    <property type="entry name" value="ABC3_permease_C"/>
</dbReference>
<dbReference type="RefSeq" id="WP_221919325.1">
    <property type="nucleotide sequence ID" value="NZ_CP173660.1"/>
</dbReference>
<reference evidence="9 10" key="1">
    <citation type="journal article" date="2020" name="New Microbes New Infect">
        <title>Sellimonas caecigallum sp. nov., description and genome sequence of a new member of the Sellimonas genus isolated from the cecum of feral chicken.</title>
        <authorList>
            <person name="Wongkuna S."/>
            <person name="Ghimire S."/>
            <person name="Antony L."/>
            <person name="Chankhamhaengdecha S."/>
            <person name="Janvilisri T."/>
            <person name="Scaria J."/>
        </authorList>
    </citation>
    <scope>NUCLEOTIDE SEQUENCE [LARGE SCALE GENOMIC DNA]</scope>
    <source>
        <strain evidence="9 10">SW451</strain>
    </source>
</reference>
<dbReference type="InterPro" id="IPR050250">
    <property type="entry name" value="Macrolide_Exporter_MacB"/>
</dbReference>
<dbReference type="EMBL" id="VIRV01000002">
    <property type="protein sequence ID" value="MBY0757994.1"/>
    <property type="molecule type" value="Genomic_DNA"/>
</dbReference>
<evidence type="ECO:0000259" key="8">
    <source>
        <dbReference type="Pfam" id="PF02687"/>
    </source>
</evidence>
<feature type="transmembrane region" description="Helical" evidence="7">
    <location>
        <begin position="761"/>
        <end position="783"/>
    </location>
</feature>
<evidence type="ECO:0000313" key="9">
    <source>
        <dbReference type="EMBL" id="MBY0757994.1"/>
    </source>
</evidence>
<proteinExistence type="inferred from homology"/>
<protein>
    <submittedName>
        <fullName evidence="9">ABC transporter permease</fullName>
    </submittedName>
</protein>
<keyword evidence="4 7" id="KW-1133">Transmembrane helix</keyword>
<keyword evidence="5 7" id="KW-0472">Membrane</keyword>
<evidence type="ECO:0000256" key="3">
    <source>
        <dbReference type="ARBA" id="ARBA00022692"/>
    </source>
</evidence>
<evidence type="ECO:0000313" key="10">
    <source>
        <dbReference type="Proteomes" id="UP000779049"/>
    </source>
</evidence>
<feature type="domain" description="ABC3 transporter permease C-terminal" evidence="8">
    <location>
        <begin position="711"/>
        <end position="825"/>
    </location>
</feature>
<feature type="transmembrane region" description="Helical" evidence="7">
    <location>
        <begin position="358"/>
        <end position="375"/>
    </location>
</feature>
<dbReference type="PANTHER" id="PTHR30572:SF4">
    <property type="entry name" value="ABC TRANSPORTER PERMEASE YTRF"/>
    <property type="match status" value="1"/>
</dbReference>
<dbReference type="Pfam" id="PF02687">
    <property type="entry name" value="FtsX"/>
    <property type="match status" value="2"/>
</dbReference>
<comment type="caution">
    <text evidence="9">The sequence shown here is derived from an EMBL/GenBank/DDBJ whole genome shotgun (WGS) entry which is preliminary data.</text>
</comment>
<feature type="domain" description="ABC3 transporter permease C-terminal" evidence="8">
    <location>
        <begin position="263"/>
        <end position="382"/>
    </location>
</feature>
<organism evidence="9 10">
    <name type="scientific">Sellimonas caecigallum</name>
    <dbReference type="NCBI Taxonomy" id="2592333"/>
    <lineage>
        <taxon>Bacteria</taxon>
        <taxon>Bacillati</taxon>
        <taxon>Bacillota</taxon>
        <taxon>Clostridia</taxon>
        <taxon>Lachnospirales</taxon>
        <taxon>Lachnospiraceae</taxon>
        <taxon>Sellimonas</taxon>
    </lineage>
</organism>
<feature type="transmembrane region" description="Helical" evidence="7">
    <location>
        <begin position="428"/>
        <end position="447"/>
    </location>
</feature>
<comment type="similarity">
    <text evidence="6">Belongs to the ABC-4 integral membrane protein family.</text>
</comment>
<feature type="transmembrane region" description="Helical" evidence="7">
    <location>
        <begin position="803"/>
        <end position="823"/>
    </location>
</feature>
<evidence type="ECO:0000256" key="7">
    <source>
        <dbReference type="SAM" id="Phobius"/>
    </source>
</evidence>
<keyword evidence="2" id="KW-1003">Cell membrane</keyword>
<dbReference type="Proteomes" id="UP000779049">
    <property type="component" value="Unassembled WGS sequence"/>
</dbReference>
<feature type="transmembrane region" description="Helical" evidence="7">
    <location>
        <begin position="705"/>
        <end position="725"/>
    </location>
</feature>
<accession>A0ABS7L4M7</accession>
<comment type="subcellular location">
    <subcellularLocation>
        <location evidence="1">Cell membrane</location>
        <topology evidence="1">Multi-pass membrane protein</topology>
    </subcellularLocation>
</comment>